<dbReference type="InterPro" id="IPR011529">
    <property type="entry name" value="Glu_5kinase"/>
</dbReference>
<dbReference type="CDD" id="cd21157">
    <property type="entry name" value="PUA_G5K"/>
    <property type="match status" value="1"/>
</dbReference>
<dbReference type="EMBL" id="CADIKF010000037">
    <property type="protein sequence ID" value="CAB3764261.1"/>
    <property type="molecule type" value="Genomic_DNA"/>
</dbReference>
<dbReference type="InterPro" id="IPR001048">
    <property type="entry name" value="Asp/Glu/Uridylate_kinase"/>
</dbReference>
<dbReference type="InterPro" id="IPR036974">
    <property type="entry name" value="PUA_sf"/>
</dbReference>
<dbReference type="GO" id="GO:0004349">
    <property type="term" value="F:glutamate 5-kinase activity"/>
    <property type="evidence" value="ECO:0007669"/>
    <property type="project" value="UniProtKB-UniRule"/>
</dbReference>
<evidence type="ECO:0000256" key="8">
    <source>
        <dbReference type="HAMAP-Rule" id="MF_00456"/>
    </source>
</evidence>
<dbReference type="NCBIfam" id="TIGR01027">
    <property type="entry name" value="proB"/>
    <property type="match status" value="1"/>
</dbReference>
<dbReference type="Proteomes" id="UP000494329">
    <property type="component" value="Unassembled WGS sequence"/>
</dbReference>
<dbReference type="SMART" id="SM00359">
    <property type="entry name" value="PUA"/>
    <property type="match status" value="1"/>
</dbReference>
<evidence type="ECO:0000256" key="7">
    <source>
        <dbReference type="ARBA" id="ARBA00022840"/>
    </source>
</evidence>
<evidence type="ECO:0000313" key="11">
    <source>
        <dbReference type="Proteomes" id="UP000494329"/>
    </source>
</evidence>
<dbReference type="PANTHER" id="PTHR43654:SF1">
    <property type="entry name" value="ISOPENTENYL PHOSPHATE KINASE"/>
    <property type="match status" value="1"/>
</dbReference>
<organism evidence="10 11">
    <name type="scientific">Paraburkholderia solisilvae</name>
    <dbReference type="NCBI Taxonomy" id="624376"/>
    <lineage>
        <taxon>Bacteria</taxon>
        <taxon>Pseudomonadati</taxon>
        <taxon>Pseudomonadota</taxon>
        <taxon>Betaproteobacteria</taxon>
        <taxon>Burkholderiales</taxon>
        <taxon>Burkholderiaceae</taxon>
        <taxon>Paraburkholderia</taxon>
    </lineage>
</organism>
<dbReference type="InterPro" id="IPR002478">
    <property type="entry name" value="PUA"/>
</dbReference>
<evidence type="ECO:0000256" key="5">
    <source>
        <dbReference type="ARBA" id="ARBA00022741"/>
    </source>
</evidence>
<dbReference type="PRINTS" id="PR00474">
    <property type="entry name" value="GLU5KINASE"/>
</dbReference>
<evidence type="ECO:0000256" key="2">
    <source>
        <dbReference type="ARBA" id="ARBA00022605"/>
    </source>
</evidence>
<accession>A0A6J5EFX9</accession>
<reference evidence="10 11" key="1">
    <citation type="submission" date="2020-04" db="EMBL/GenBank/DDBJ databases">
        <authorList>
            <person name="De Canck E."/>
        </authorList>
    </citation>
    <scope>NUCLEOTIDE SEQUENCE [LARGE SCALE GENOMIC DNA]</scope>
    <source>
        <strain evidence="10 11">LMG 29739</strain>
    </source>
</reference>
<name>A0A6J5EFX9_9BURK</name>
<keyword evidence="11" id="KW-1185">Reference proteome</keyword>
<dbReference type="UniPathway" id="UPA00098">
    <property type="reaction ID" value="UER00359"/>
</dbReference>
<dbReference type="InterPro" id="IPR036393">
    <property type="entry name" value="AceGlu_kinase-like_sf"/>
</dbReference>
<keyword evidence="3 8" id="KW-0641">Proline biosynthesis</keyword>
<comment type="similarity">
    <text evidence="8">Belongs to the glutamate 5-kinase family.</text>
</comment>
<dbReference type="CDD" id="cd04242">
    <property type="entry name" value="AAK_G5K_ProB"/>
    <property type="match status" value="1"/>
</dbReference>
<evidence type="ECO:0000256" key="4">
    <source>
        <dbReference type="ARBA" id="ARBA00022679"/>
    </source>
</evidence>
<feature type="binding site" evidence="8">
    <location>
        <position position="137"/>
    </location>
    <ligand>
        <name>substrate</name>
    </ligand>
</feature>
<keyword evidence="2 8" id="KW-0028">Amino-acid biosynthesis</keyword>
<dbReference type="InterPro" id="IPR001057">
    <property type="entry name" value="Glu/AcGlu_kinase"/>
</dbReference>
<evidence type="ECO:0000256" key="3">
    <source>
        <dbReference type="ARBA" id="ARBA00022650"/>
    </source>
</evidence>
<dbReference type="EC" id="2.7.2.11" evidence="8"/>
<feature type="binding site" evidence="8">
    <location>
        <begin position="169"/>
        <end position="170"/>
    </location>
    <ligand>
        <name>ATP</name>
        <dbReference type="ChEBI" id="CHEBI:30616"/>
    </ligand>
</feature>
<feature type="domain" description="PUA" evidence="9">
    <location>
        <begin position="278"/>
        <end position="349"/>
    </location>
</feature>
<dbReference type="AlphaFoldDB" id="A0A6J5EFX9"/>
<feature type="binding site" evidence="8">
    <location>
        <position position="50"/>
    </location>
    <ligand>
        <name>substrate</name>
    </ligand>
</feature>
<dbReference type="Pfam" id="PF01472">
    <property type="entry name" value="PUA"/>
    <property type="match status" value="1"/>
</dbReference>
<dbReference type="PROSITE" id="PS50890">
    <property type="entry name" value="PUA"/>
    <property type="match status" value="1"/>
</dbReference>
<gene>
    <name evidence="10" type="primary">proB_2</name>
    <name evidence="8" type="synonym">proB</name>
    <name evidence="10" type="ORF">LMG29739_04297</name>
</gene>
<dbReference type="PIRSF" id="PIRSF000729">
    <property type="entry name" value="GK"/>
    <property type="match status" value="1"/>
</dbReference>
<dbReference type="GO" id="GO:0055129">
    <property type="term" value="P:L-proline biosynthetic process"/>
    <property type="evidence" value="ECO:0007669"/>
    <property type="project" value="UniProtKB-UniRule"/>
</dbReference>
<comment type="caution">
    <text evidence="8">Lacks conserved residue(s) required for the propagation of feature annotation.</text>
</comment>
<dbReference type="SUPFAM" id="SSF53633">
    <property type="entry name" value="Carbamate kinase-like"/>
    <property type="match status" value="1"/>
</dbReference>
<protein>
    <recommendedName>
        <fullName evidence="8">Glutamate 5-kinase</fullName>
        <ecNumber evidence="8">2.7.2.11</ecNumber>
    </recommendedName>
    <alternativeName>
        <fullName evidence="8">Gamma-glutamyl kinase</fullName>
        <shortName evidence="8">GK</shortName>
    </alternativeName>
</protein>
<comment type="catalytic activity">
    <reaction evidence="8">
        <text>L-glutamate + ATP = L-glutamyl 5-phosphate + ADP</text>
        <dbReference type="Rhea" id="RHEA:14877"/>
        <dbReference type="ChEBI" id="CHEBI:29985"/>
        <dbReference type="ChEBI" id="CHEBI:30616"/>
        <dbReference type="ChEBI" id="CHEBI:58274"/>
        <dbReference type="ChEBI" id="CHEBI:456216"/>
        <dbReference type="EC" id="2.7.2.11"/>
    </reaction>
</comment>
<keyword evidence="5 8" id="KW-0547">Nucleotide-binding</keyword>
<evidence type="ECO:0000256" key="1">
    <source>
        <dbReference type="ARBA" id="ARBA00022490"/>
    </source>
</evidence>
<dbReference type="GO" id="GO:0005524">
    <property type="term" value="F:ATP binding"/>
    <property type="evidence" value="ECO:0007669"/>
    <property type="project" value="UniProtKB-KW"/>
</dbReference>
<dbReference type="GO" id="GO:0003723">
    <property type="term" value="F:RNA binding"/>
    <property type="evidence" value="ECO:0007669"/>
    <property type="project" value="InterPro"/>
</dbReference>
<evidence type="ECO:0000313" key="10">
    <source>
        <dbReference type="EMBL" id="CAB3764261.1"/>
    </source>
</evidence>
<keyword evidence="4 8" id="KW-0808">Transferase</keyword>
<comment type="subcellular location">
    <subcellularLocation>
        <location evidence="8">Cytoplasm</location>
    </subcellularLocation>
</comment>
<dbReference type="GO" id="GO:0005829">
    <property type="term" value="C:cytosol"/>
    <property type="evidence" value="ECO:0007669"/>
    <property type="project" value="TreeGrafter"/>
</dbReference>
<evidence type="ECO:0000259" key="9">
    <source>
        <dbReference type="SMART" id="SM00359"/>
    </source>
</evidence>
<dbReference type="Pfam" id="PF00696">
    <property type="entry name" value="AA_kinase"/>
    <property type="match status" value="1"/>
</dbReference>
<dbReference type="FunFam" id="3.40.1160.10:FF:000006">
    <property type="entry name" value="Glutamate 5-kinase"/>
    <property type="match status" value="1"/>
</dbReference>
<comment type="function">
    <text evidence="8">Catalyzes the transfer of a phosphate group to glutamate to form L-glutamate 5-phosphate.</text>
</comment>
<keyword evidence="7 8" id="KW-0067">ATP-binding</keyword>
<comment type="pathway">
    <text evidence="8">Amino-acid biosynthesis; L-proline biosynthesis; L-glutamate 5-semialdehyde from L-glutamate: step 1/2.</text>
</comment>
<dbReference type="InterPro" id="IPR015947">
    <property type="entry name" value="PUA-like_sf"/>
</dbReference>
<dbReference type="InterPro" id="IPR005715">
    <property type="entry name" value="Glu_5kinase/COase_Synthase"/>
</dbReference>
<feature type="binding site" evidence="8">
    <location>
        <position position="10"/>
    </location>
    <ligand>
        <name>ATP</name>
        <dbReference type="ChEBI" id="CHEBI:30616"/>
    </ligand>
</feature>
<dbReference type="PANTHER" id="PTHR43654">
    <property type="entry name" value="GLUTAMATE 5-KINASE"/>
    <property type="match status" value="1"/>
</dbReference>
<proteinExistence type="inferred from homology"/>
<dbReference type="InterPro" id="IPR041739">
    <property type="entry name" value="G5K_ProB"/>
</dbReference>
<keyword evidence="1 8" id="KW-0963">Cytoplasm</keyword>
<keyword evidence="6 8" id="KW-0418">Kinase</keyword>
<dbReference type="Gene3D" id="2.30.130.10">
    <property type="entry name" value="PUA domain"/>
    <property type="match status" value="1"/>
</dbReference>
<dbReference type="SUPFAM" id="SSF88697">
    <property type="entry name" value="PUA domain-like"/>
    <property type="match status" value="1"/>
</dbReference>
<dbReference type="HAMAP" id="MF_00456">
    <property type="entry name" value="ProB"/>
    <property type="match status" value="1"/>
</dbReference>
<feature type="binding site" evidence="8">
    <location>
        <position position="149"/>
    </location>
    <ligand>
        <name>substrate</name>
    </ligand>
</feature>
<dbReference type="Gene3D" id="3.40.1160.10">
    <property type="entry name" value="Acetylglutamate kinase-like"/>
    <property type="match status" value="1"/>
</dbReference>
<sequence>MPNETRWVVKIGSALLTSDGKGLDHRALARWADEMAELHHAGLEIVIVSSGAVAEGMSRLGWCRTPRDISALQAAAAIGQMGLMHAYETSFRARRICAAQVLLTHEDFASRQRYLNVQATLRKLVQMRAMAVINENDTVSTEEIRFGDNDMLAALVANMVAADRLVILTDQAGLLCGDPRTEPRAGLISEACVDDDALLGIAGGVAAAGSSAGGMLSKVKSARLFALSGGITTLACGHIDGVLGKIRSGVAVGTELRPGRQRLVETDRWLAGQLVTHGTIVLDAEAADAVVRRHRGVRPNGVLRVRGTFERDEVIEITDPHERVLAKGISNYSAREMSRIVDRWSASAHAAPPDQHVTELVNRGNIVLDFYNRRT</sequence>
<dbReference type="RefSeq" id="WP_175113109.1">
    <property type="nucleotide sequence ID" value="NZ_CADIKF010000037.1"/>
</dbReference>
<evidence type="ECO:0000256" key="6">
    <source>
        <dbReference type="ARBA" id="ARBA00022777"/>
    </source>
</evidence>